<dbReference type="SUPFAM" id="SSF48371">
    <property type="entry name" value="ARM repeat"/>
    <property type="match status" value="1"/>
</dbReference>
<dbReference type="InterPro" id="IPR056516">
    <property type="entry name" value="INTS7_N"/>
</dbReference>
<protein>
    <recommendedName>
        <fullName evidence="4">Integrator complex subunit 7</fullName>
    </recommendedName>
</protein>
<evidence type="ECO:0000259" key="9">
    <source>
        <dbReference type="Pfam" id="PF24436"/>
    </source>
</evidence>
<evidence type="ECO:0000256" key="6">
    <source>
        <dbReference type="ARBA" id="ARBA00023242"/>
    </source>
</evidence>
<dbReference type="KEGG" id="dpx:DAPPUDRAFT_333900"/>
<accession>E9HU55</accession>
<evidence type="ECO:0000259" key="8">
    <source>
        <dbReference type="Pfam" id="PF22965"/>
    </source>
</evidence>
<dbReference type="eggNOG" id="KOG1988">
    <property type="taxonomic scope" value="Eukaryota"/>
</dbReference>
<feature type="domain" description="Integrator complex subunit 7 C-terminal" evidence="8">
    <location>
        <begin position="810"/>
        <end position="923"/>
    </location>
</feature>
<evidence type="ECO:0000256" key="3">
    <source>
        <dbReference type="ARBA" id="ARBA00008565"/>
    </source>
</evidence>
<feature type="domain" description="Integrator complex subunit 7 helical bundle" evidence="10">
    <location>
        <begin position="533"/>
        <end position="716"/>
    </location>
</feature>
<dbReference type="FunCoup" id="E9HU55">
    <property type="interactions" value="1276"/>
</dbReference>
<evidence type="ECO:0000313" key="11">
    <source>
        <dbReference type="EMBL" id="EFX64723.1"/>
    </source>
</evidence>
<dbReference type="OrthoDB" id="6349772at2759"/>
<sequence>MYMENQKKLQSQLEQLEKLLITIFQIFHKCSGLSSVRIGEQCEAIVRFPRLFEKYPFPILINSALLKLAEVFRTGTNFPRLCVLRVCQQSEKHLDKILNVDEFVKRIFTVIHSNHPIARSLALRTLGSMAIIISDRKSVHHSIRDSLDSHDAVELEAAIYAAPKFAAQSRTFSVNMCSKIAEMIQGLATPVNIKLKLIPILQYMHHDAHTAAMVRRLCAQLLPSYPAQNFVCVTLHTLTLLASETLVEIPQQLLLLLEYLCDSRRGVQAQVLSDLKILAVKGAHLWTTSNVDGLIDLLLDQPHLELQRRTLDVLVTLAMAEAANCFILKADTKLHLIWNQCCYSCDRSVAAKAVQLLVQLVVISSKQDSLSSSVPDLSQDAALAVESLILGLCLAGKTEERELKIALTSAVQLSRVAGPEISATIIDCLTRLLLQSSGSTLVLLCQALAAIGDTQPSAIVPALVDIMSMLKKLTVQSDQELLAIPLLCVLMFQTHASHCWSQQASEVVHEAIFRVDLWVAFRIARSATRYGHHSIAHKILDRLLGHISTEHLYFWIFGLRDFTLAESHLSCGTGPPDGAAVSLMERLVLASKLYLQGLSSLKAATSPTRVLQFQAEFGRLRVEFLSACSQLVQACRTLQAAPPPAIAHAVAAATRDELQRCGRITHQLRKSVVVLRQVAEALSKLGQSAFDADQESLTNLQLQKQMALILAQTVESTCLRASQQGVMTVEDDLPMINKTVQTDHVAVRSMATRCADAVDLVRRFRDGNPDLKLINHLNVGCILDCLKLLIETPLCFPRFMFQTLQTTSIKLAVSPQPRVAGEAITTTIGSQLAVKVEGIVQVISSPRYFGRRVRAVQVTIQSNPANPTVGSDGKPIESSTSMNKTVEPHNDYFSAQFLLTFAAAGLHQVFVETALLDTFDALWNAGPKAQLSVKTFEESGSSKTTSSRSSAASRATATATSSRS</sequence>
<dbReference type="Pfam" id="PF22965">
    <property type="entry name" value="INTS7_C"/>
    <property type="match status" value="1"/>
</dbReference>
<keyword evidence="5" id="KW-0963">Cytoplasm</keyword>
<dbReference type="InParanoid" id="E9HU55"/>
<evidence type="ECO:0000313" key="12">
    <source>
        <dbReference type="Proteomes" id="UP000000305"/>
    </source>
</evidence>
<dbReference type="AlphaFoldDB" id="E9HU55"/>
<organism evidence="11 12">
    <name type="scientific">Daphnia pulex</name>
    <name type="common">Water flea</name>
    <dbReference type="NCBI Taxonomy" id="6669"/>
    <lineage>
        <taxon>Eukaryota</taxon>
        <taxon>Metazoa</taxon>
        <taxon>Ecdysozoa</taxon>
        <taxon>Arthropoda</taxon>
        <taxon>Crustacea</taxon>
        <taxon>Branchiopoda</taxon>
        <taxon>Diplostraca</taxon>
        <taxon>Cladocera</taxon>
        <taxon>Anomopoda</taxon>
        <taxon>Daphniidae</taxon>
        <taxon>Daphnia</taxon>
    </lineage>
</organism>
<dbReference type="EMBL" id="GL732796">
    <property type="protein sequence ID" value="EFX64723.1"/>
    <property type="molecule type" value="Genomic_DNA"/>
</dbReference>
<proteinExistence type="inferred from homology"/>
<evidence type="ECO:0000256" key="2">
    <source>
        <dbReference type="ARBA" id="ARBA00004496"/>
    </source>
</evidence>
<comment type="subcellular location">
    <subcellularLocation>
        <location evidence="2">Cytoplasm</location>
    </subcellularLocation>
    <subcellularLocation>
        <location evidence="1">Nucleus</location>
    </subcellularLocation>
</comment>
<reference evidence="11 12" key="1">
    <citation type="journal article" date="2011" name="Science">
        <title>The ecoresponsive genome of Daphnia pulex.</title>
        <authorList>
            <person name="Colbourne J.K."/>
            <person name="Pfrender M.E."/>
            <person name="Gilbert D."/>
            <person name="Thomas W.K."/>
            <person name="Tucker A."/>
            <person name="Oakley T.H."/>
            <person name="Tokishita S."/>
            <person name="Aerts A."/>
            <person name="Arnold G.J."/>
            <person name="Basu M.K."/>
            <person name="Bauer D.J."/>
            <person name="Caceres C.E."/>
            <person name="Carmel L."/>
            <person name="Casola C."/>
            <person name="Choi J.H."/>
            <person name="Detter J.C."/>
            <person name="Dong Q."/>
            <person name="Dusheyko S."/>
            <person name="Eads B.D."/>
            <person name="Frohlich T."/>
            <person name="Geiler-Samerotte K.A."/>
            <person name="Gerlach D."/>
            <person name="Hatcher P."/>
            <person name="Jogdeo S."/>
            <person name="Krijgsveld J."/>
            <person name="Kriventseva E.V."/>
            <person name="Kultz D."/>
            <person name="Laforsch C."/>
            <person name="Lindquist E."/>
            <person name="Lopez J."/>
            <person name="Manak J.R."/>
            <person name="Muller J."/>
            <person name="Pangilinan J."/>
            <person name="Patwardhan R.P."/>
            <person name="Pitluck S."/>
            <person name="Pritham E.J."/>
            <person name="Rechtsteiner A."/>
            <person name="Rho M."/>
            <person name="Rogozin I.B."/>
            <person name="Sakarya O."/>
            <person name="Salamov A."/>
            <person name="Schaack S."/>
            <person name="Shapiro H."/>
            <person name="Shiga Y."/>
            <person name="Skalitzky C."/>
            <person name="Smith Z."/>
            <person name="Souvorov A."/>
            <person name="Sung W."/>
            <person name="Tang Z."/>
            <person name="Tsuchiya D."/>
            <person name="Tu H."/>
            <person name="Vos H."/>
            <person name="Wang M."/>
            <person name="Wolf Y.I."/>
            <person name="Yamagata H."/>
            <person name="Yamada T."/>
            <person name="Ye Y."/>
            <person name="Shaw J.R."/>
            <person name="Andrews J."/>
            <person name="Crease T.J."/>
            <person name="Tang H."/>
            <person name="Lucas S.M."/>
            <person name="Robertson H.M."/>
            <person name="Bork P."/>
            <person name="Koonin E.V."/>
            <person name="Zdobnov E.M."/>
            <person name="Grigoriev I.V."/>
            <person name="Lynch M."/>
            <person name="Boore J.L."/>
        </authorList>
    </citation>
    <scope>NUCLEOTIDE SEQUENCE [LARGE SCALE GENOMIC DNA]</scope>
</reference>
<dbReference type="PANTHER" id="PTHR13322">
    <property type="entry name" value="C1ORF73 PROTEIN"/>
    <property type="match status" value="1"/>
</dbReference>
<dbReference type="InterPro" id="IPR016024">
    <property type="entry name" value="ARM-type_fold"/>
</dbReference>
<evidence type="ECO:0000256" key="7">
    <source>
        <dbReference type="SAM" id="MobiDB-lite"/>
    </source>
</evidence>
<dbReference type="Pfam" id="PF24437">
    <property type="entry name" value="INTS7_HB"/>
    <property type="match status" value="1"/>
</dbReference>
<evidence type="ECO:0000256" key="1">
    <source>
        <dbReference type="ARBA" id="ARBA00004123"/>
    </source>
</evidence>
<dbReference type="GO" id="GO:0034472">
    <property type="term" value="P:snRNA 3'-end processing"/>
    <property type="evidence" value="ECO:0000318"/>
    <property type="project" value="GO_Central"/>
</dbReference>
<feature type="domain" description="Integrator complex subunit 7 N-terminal" evidence="9">
    <location>
        <begin position="32"/>
        <end position="532"/>
    </location>
</feature>
<dbReference type="Proteomes" id="UP000000305">
    <property type="component" value="Unassembled WGS sequence"/>
</dbReference>
<dbReference type="InterPro" id="IPR054519">
    <property type="entry name" value="INTS7_C"/>
</dbReference>
<dbReference type="InterPro" id="IPR033060">
    <property type="entry name" value="INTS7"/>
</dbReference>
<dbReference type="GO" id="GO:0032039">
    <property type="term" value="C:integrator complex"/>
    <property type="evidence" value="ECO:0000318"/>
    <property type="project" value="GO_Central"/>
</dbReference>
<dbReference type="OMA" id="PYMLPRF"/>
<comment type="similarity">
    <text evidence="3">Belongs to the Integrator subunit 7 family.</text>
</comment>
<dbReference type="GO" id="GO:0005737">
    <property type="term" value="C:cytoplasm"/>
    <property type="evidence" value="ECO:0007669"/>
    <property type="project" value="UniProtKB-SubCell"/>
</dbReference>
<evidence type="ECO:0000259" key="10">
    <source>
        <dbReference type="Pfam" id="PF24437"/>
    </source>
</evidence>
<keyword evidence="6" id="KW-0539">Nucleus</keyword>
<dbReference type="PhylomeDB" id="E9HU55"/>
<evidence type="ECO:0000256" key="5">
    <source>
        <dbReference type="ARBA" id="ARBA00022490"/>
    </source>
</evidence>
<evidence type="ECO:0000256" key="4">
    <source>
        <dbReference type="ARBA" id="ARBA00015336"/>
    </source>
</evidence>
<dbReference type="STRING" id="6669.E9HU55"/>
<dbReference type="Pfam" id="PF24436">
    <property type="entry name" value="INTS7_N"/>
    <property type="match status" value="1"/>
</dbReference>
<dbReference type="InterPro" id="IPR056517">
    <property type="entry name" value="INTS7_HB"/>
</dbReference>
<name>E9HU55_DAPPU</name>
<keyword evidence="12" id="KW-1185">Reference proteome</keyword>
<gene>
    <name evidence="11" type="ORF">DAPPUDRAFT_333900</name>
</gene>
<dbReference type="PANTHER" id="PTHR13322:SF2">
    <property type="entry name" value="INTEGRATOR COMPLEX SUBUNIT 7"/>
    <property type="match status" value="1"/>
</dbReference>
<dbReference type="HOGENOM" id="CLU_013157_0_0_1"/>
<feature type="compositionally biased region" description="Low complexity" evidence="7">
    <location>
        <begin position="941"/>
        <end position="964"/>
    </location>
</feature>
<feature type="region of interest" description="Disordered" evidence="7">
    <location>
        <begin position="934"/>
        <end position="964"/>
    </location>
</feature>